<comment type="caution">
    <text evidence="1">The sequence shown here is derived from an EMBL/GenBank/DDBJ whole genome shotgun (WGS) entry which is preliminary data.</text>
</comment>
<proteinExistence type="predicted"/>
<dbReference type="InterPro" id="IPR010281">
    <property type="entry name" value="DUF885"/>
</dbReference>
<name>A0A8J2U860_9GAMM</name>
<dbReference type="EMBL" id="BMDX01000019">
    <property type="protein sequence ID" value="GGA85975.1"/>
    <property type="molecule type" value="Genomic_DNA"/>
</dbReference>
<sequence>MIVIRSVSAAVLIGLLSVLVLSACWPNGGQQAKAEHALSELIAQSWQYRIQASPMSAVYMGQPETIGLDDLSELTVTAQQLSYKLFLERAEAINAADLADERQVDLAILRYQLADLYHYYKFKRHFVPIMAESGFHNDVIRHLQHRRLTTEKLVDDYLNALNDIPRYFDEQVGWLEKGLQSGITQPQVVLTGFEHSISAYRVDDPADHVLFQPMLQLPTSMSGQQQEAVRKQALIAIEQLVMPAFDDLYQFFVDRYIPNARATLGVSYTDNGQAFYANRVRHFTTRDMTVDEVHQLGLNEVDRIRTEMQSVIEQVEFDGDFADFLQFLRSDPQFYATTPEALLKQASYIAKRADAQLPKFFHHLPRTPYGVAPVPASIAPKYTTGRYVPPRSDTDSGTYWVNTHGLSKRPLYVLEALTLHEAVPGHHLQIALNNEMTHLPPFRNYSYISAFGEGWGLYAEWLGLEMGFYQTPYDNFGRLSYEMWRALRLVVDTGIHAKGWSRQQAIDFMAQNSALSLHNITTEVDRYISWPGQALSYKVGEITIRQLRQKAEHQLGAAFDIREFHHQILRHGSVPLSVLENQINRYIETTLAARESIQ</sequence>
<keyword evidence="2" id="KW-1185">Reference proteome</keyword>
<evidence type="ECO:0000313" key="1">
    <source>
        <dbReference type="EMBL" id="GGA85975.1"/>
    </source>
</evidence>
<dbReference type="Proteomes" id="UP000619743">
    <property type="component" value="Unassembled WGS sequence"/>
</dbReference>
<dbReference type="RefSeq" id="WP_229744775.1">
    <property type="nucleotide sequence ID" value="NZ_BMDX01000019.1"/>
</dbReference>
<dbReference type="AlphaFoldDB" id="A0A8J2U860"/>
<evidence type="ECO:0000313" key="2">
    <source>
        <dbReference type="Proteomes" id="UP000619743"/>
    </source>
</evidence>
<evidence type="ECO:0008006" key="3">
    <source>
        <dbReference type="Google" id="ProtNLM"/>
    </source>
</evidence>
<reference evidence="2" key="1">
    <citation type="journal article" date="2019" name="Int. J. Syst. Evol. Microbiol.">
        <title>The Global Catalogue of Microorganisms (GCM) 10K type strain sequencing project: providing services to taxonomists for standard genome sequencing and annotation.</title>
        <authorList>
            <consortium name="The Broad Institute Genomics Platform"/>
            <consortium name="The Broad Institute Genome Sequencing Center for Infectious Disease"/>
            <person name="Wu L."/>
            <person name="Ma J."/>
        </authorList>
    </citation>
    <scope>NUCLEOTIDE SEQUENCE [LARGE SCALE GENOMIC DNA]</scope>
    <source>
        <strain evidence="2">CGMCC 1.10130</strain>
    </source>
</reference>
<dbReference type="PANTHER" id="PTHR33361">
    <property type="entry name" value="GLR0591 PROTEIN"/>
    <property type="match status" value="1"/>
</dbReference>
<organism evidence="1 2">
    <name type="scientific">Neiella marina</name>
    <dbReference type="NCBI Taxonomy" id="508461"/>
    <lineage>
        <taxon>Bacteria</taxon>
        <taxon>Pseudomonadati</taxon>
        <taxon>Pseudomonadota</taxon>
        <taxon>Gammaproteobacteria</taxon>
        <taxon>Alteromonadales</taxon>
        <taxon>Echinimonadaceae</taxon>
        <taxon>Neiella</taxon>
    </lineage>
</organism>
<dbReference type="PROSITE" id="PS51257">
    <property type="entry name" value="PROKAR_LIPOPROTEIN"/>
    <property type="match status" value="1"/>
</dbReference>
<gene>
    <name evidence="1" type="ORF">GCM10011369_30020</name>
</gene>
<dbReference type="PANTHER" id="PTHR33361:SF2">
    <property type="entry name" value="DUF885 DOMAIN-CONTAINING PROTEIN"/>
    <property type="match status" value="1"/>
</dbReference>
<dbReference type="Pfam" id="PF05960">
    <property type="entry name" value="DUF885"/>
    <property type="match status" value="1"/>
</dbReference>
<protein>
    <recommendedName>
        <fullName evidence="3">DUF885 domain-containing protein</fullName>
    </recommendedName>
</protein>
<accession>A0A8J2U860</accession>